<evidence type="ECO:0000313" key="1">
    <source>
        <dbReference type="EMBL" id="MFC3850404.1"/>
    </source>
</evidence>
<protein>
    <recommendedName>
        <fullName evidence="3">SMI1/KNR4 family protein</fullName>
    </recommendedName>
</protein>
<evidence type="ECO:0000313" key="2">
    <source>
        <dbReference type="Proteomes" id="UP001595751"/>
    </source>
</evidence>
<dbReference type="EMBL" id="JBHRZN010000003">
    <property type="protein sequence ID" value="MFC3850404.1"/>
    <property type="molecule type" value="Genomic_DNA"/>
</dbReference>
<keyword evidence="2" id="KW-1185">Reference proteome</keyword>
<proteinExistence type="predicted"/>
<name>A0ABV7ZQ59_9CORY</name>
<sequence>MELLDRSEVFASLAPLDRHIKDKGKIPAIDTAYTAFIHQFEPIALTPDIDLCGYQEALQVNGYARDSGLPEDFWLIGRSGQGDEWLLSQRHRTVFFFDHDKGGHDDAGAFTDFRIDFTDFVRAGLVLAQLEKHLDAGDDIAPLKNETAALLGRIHPGLFDAYPYGYFDSDC</sequence>
<reference evidence="2" key="1">
    <citation type="journal article" date="2019" name="Int. J. Syst. Evol. Microbiol.">
        <title>The Global Catalogue of Microorganisms (GCM) 10K type strain sequencing project: providing services to taxonomists for standard genome sequencing and annotation.</title>
        <authorList>
            <consortium name="The Broad Institute Genomics Platform"/>
            <consortium name="The Broad Institute Genome Sequencing Center for Infectious Disease"/>
            <person name="Wu L."/>
            <person name="Ma J."/>
        </authorList>
    </citation>
    <scope>NUCLEOTIDE SEQUENCE [LARGE SCALE GENOMIC DNA]</scope>
    <source>
        <strain evidence="2">CCUG 53252</strain>
    </source>
</reference>
<accession>A0ABV7ZQ59</accession>
<dbReference type="Proteomes" id="UP001595751">
    <property type="component" value="Unassembled WGS sequence"/>
</dbReference>
<evidence type="ECO:0008006" key="3">
    <source>
        <dbReference type="Google" id="ProtNLM"/>
    </source>
</evidence>
<organism evidence="1 2">
    <name type="scientific">Corynebacterium hansenii</name>
    <dbReference type="NCBI Taxonomy" id="394964"/>
    <lineage>
        <taxon>Bacteria</taxon>
        <taxon>Bacillati</taxon>
        <taxon>Actinomycetota</taxon>
        <taxon>Actinomycetes</taxon>
        <taxon>Mycobacteriales</taxon>
        <taxon>Corynebacteriaceae</taxon>
        <taxon>Corynebacterium</taxon>
    </lineage>
</organism>
<comment type="caution">
    <text evidence="1">The sequence shown here is derived from an EMBL/GenBank/DDBJ whole genome shotgun (WGS) entry which is preliminary data.</text>
</comment>
<dbReference type="RefSeq" id="WP_290290076.1">
    <property type="nucleotide sequence ID" value="NZ_CP047211.1"/>
</dbReference>
<gene>
    <name evidence="1" type="ORF">ACFORJ_09550</name>
</gene>